<dbReference type="EMBL" id="JACASE010000002">
    <property type="protein sequence ID" value="KAF6493866.1"/>
    <property type="molecule type" value="Genomic_DNA"/>
</dbReference>
<sequence length="156" mass="17521">MTDQPAVLQLIDHEDSVRPGASPSSAAESLVSIQKQMAQHAFQDQEQKARRTSSYQIRKSTEETIKPKEKQIMLTEALWDQVLMAFRDIQKELQEDARIRGMSNCSHFMMTPISSASRTRSIGPPNPRITLNLRSLPSSTREQPLGPGPRPEKPAL</sequence>
<feature type="region of interest" description="Disordered" evidence="1">
    <location>
        <begin position="1"/>
        <end position="27"/>
    </location>
</feature>
<gene>
    <name evidence="2" type="ORF">HJG63_001679</name>
</gene>
<feature type="region of interest" description="Disordered" evidence="1">
    <location>
        <begin position="42"/>
        <end position="62"/>
    </location>
</feature>
<name>A0A7J8JAF8_ROUAE</name>
<dbReference type="AlphaFoldDB" id="A0A7J8JAF8"/>
<dbReference type="Pfam" id="PF15732">
    <property type="entry name" value="DUF4681"/>
    <property type="match status" value="1"/>
</dbReference>
<accession>A0A7J8JAF8</accession>
<feature type="compositionally biased region" description="Polar residues" evidence="1">
    <location>
        <begin position="132"/>
        <end position="142"/>
    </location>
</feature>
<organism evidence="2 3">
    <name type="scientific">Rousettus aegyptiacus</name>
    <name type="common">Egyptian fruit bat</name>
    <name type="synonym">Pteropus aegyptiacus</name>
    <dbReference type="NCBI Taxonomy" id="9407"/>
    <lineage>
        <taxon>Eukaryota</taxon>
        <taxon>Metazoa</taxon>
        <taxon>Chordata</taxon>
        <taxon>Craniata</taxon>
        <taxon>Vertebrata</taxon>
        <taxon>Euteleostomi</taxon>
        <taxon>Mammalia</taxon>
        <taxon>Eutheria</taxon>
        <taxon>Laurasiatheria</taxon>
        <taxon>Chiroptera</taxon>
        <taxon>Yinpterochiroptera</taxon>
        <taxon>Pteropodoidea</taxon>
        <taxon>Pteropodidae</taxon>
        <taxon>Rousettinae</taxon>
        <taxon>Rousettus</taxon>
    </lineage>
</organism>
<proteinExistence type="predicted"/>
<evidence type="ECO:0000313" key="2">
    <source>
        <dbReference type="EMBL" id="KAF6493866.1"/>
    </source>
</evidence>
<feature type="region of interest" description="Disordered" evidence="1">
    <location>
        <begin position="114"/>
        <end position="156"/>
    </location>
</feature>
<reference evidence="2 3" key="1">
    <citation type="journal article" date="2020" name="Nature">
        <title>Six reference-quality genomes reveal evolution of bat adaptations.</title>
        <authorList>
            <person name="Jebb D."/>
            <person name="Huang Z."/>
            <person name="Pippel M."/>
            <person name="Hughes G.M."/>
            <person name="Lavrichenko K."/>
            <person name="Devanna P."/>
            <person name="Winkler S."/>
            <person name="Jermiin L.S."/>
            <person name="Skirmuntt E.C."/>
            <person name="Katzourakis A."/>
            <person name="Burkitt-Gray L."/>
            <person name="Ray D.A."/>
            <person name="Sullivan K.A.M."/>
            <person name="Roscito J.G."/>
            <person name="Kirilenko B.M."/>
            <person name="Davalos L.M."/>
            <person name="Corthals A.P."/>
            <person name="Power M.L."/>
            <person name="Jones G."/>
            <person name="Ransome R.D."/>
            <person name="Dechmann D.K.N."/>
            <person name="Locatelli A.G."/>
            <person name="Puechmaille S.J."/>
            <person name="Fedrigo O."/>
            <person name="Jarvis E.D."/>
            <person name="Hiller M."/>
            <person name="Vernes S.C."/>
            <person name="Myers E.W."/>
            <person name="Teeling E.C."/>
        </authorList>
    </citation>
    <scope>NUCLEOTIDE SEQUENCE [LARGE SCALE GENOMIC DNA]</scope>
    <source>
        <strain evidence="2">MRouAeg1</strain>
        <tissue evidence="2">Muscle</tissue>
    </source>
</reference>
<dbReference type="Proteomes" id="UP000593571">
    <property type="component" value="Unassembled WGS sequence"/>
</dbReference>
<evidence type="ECO:0000313" key="3">
    <source>
        <dbReference type="Proteomes" id="UP000593571"/>
    </source>
</evidence>
<dbReference type="InterPro" id="IPR031465">
    <property type="entry name" value="DUF4681"/>
</dbReference>
<comment type="caution">
    <text evidence="2">The sequence shown here is derived from an EMBL/GenBank/DDBJ whole genome shotgun (WGS) entry which is preliminary data.</text>
</comment>
<keyword evidence="3" id="KW-1185">Reference proteome</keyword>
<evidence type="ECO:0000256" key="1">
    <source>
        <dbReference type="SAM" id="MobiDB-lite"/>
    </source>
</evidence>
<protein>
    <submittedName>
        <fullName evidence="2">Uncharacterized protein</fullName>
    </submittedName>
</protein>